<keyword evidence="2" id="KW-1185">Reference proteome</keyword>
<dbReference type="RefSeq" id="WP_141197825.1">
    <property type="nucleotide sequence ID" value="NZ_CP041186.1"/>
</dbReference>
<organism evidence="1 2">
    <name type="scientific">Persicimonas caeni</name>
    <dbReference type="NCBI Taxonomy" id="2292766"/>
    <lineage>
        <taxon>Bacteria</taxon>
        <taxon>Deltaproteobacteria</taxon>
        <taxon>Bradymonadales</taxon>
        <taxon>Bradymonadaceae</taxon>
        <taxon>Persicimonas</taxon>
    </lineage>
</organism>
<dbReference type="EMBL" id="CP041186">
    <property type="protein sequence ID" value="QDG51342.1"/>
    <property type="molecule type" value="Genomic_DNA"/>
</dbReference>
<gene>
    <name evidence="1" type="ORF">FIV42_11495</name>
</gene>
<dbReference type="Proteomes" id="UP000315995">
    <property type="component" value="Chromosome"/>
</dbReference>
<accession>A0A5B8Y820</accession>
<accession>A0A4Y6PSN2</accession>
<dbReference type="AlphaFoldDB" id="A0A4Y6PSN2"/>
<proteinExistence type="predicted"/>
<reference evidence="1 2" key="1">
    <citation type="submission" date="2019-06" db="EMBL/GenBank/DDBJ databases">
        <title>Persicimonas caeni gen. nov., sp. nov., a predatory bacterium isolated from solar saltern.</title>
        <authorList>
            <person name="Wang S."/>
        </authorList>
    </citation>
    <scope>NUCLEOTIDE SEQUENCE [LARGE SCALE GENOMIC DNA]</scope>
    <source>
        <strain evidence="1 2">YN101</strain>
    </source>
</reference>
<name>A0A4Y6PSN2_PERCE</name>
<evidence type="ECO:0000313" key="1">
    <source>
        <dbReference type="EMBL" id="QDG51342.1"/>
    </source>
</evidence>
<sequence length="101" mass="11824">MPYERRPNPRCLRGLQFIYHVEPAPEVARLVDGLQAAFDDQLVVCEEPWPGRTVVRLIARFVAEFRLGERHGEVLVNHRVNTTEEQRRCTEEKLESVLDRL</sequence>
<protein>
    <submittedName>
        <fullName evidence="1">Uncharacterized protein</fullName>
    </submittedName>
</protein>
<evidence type="ECO:0000313" key="2">
    <source>
        <dbReference type="Proteomes" id="UP000315995"/>
    </source>
</evidence>